<keyword evidence="1" id="KW-0479">Metal-binding</keyword>
<dbReference type="GO" id="GO:0046872">
    <property type="term" value="F:metal ion binding"/>
    <property type="evidence" value="ECO:0007669"/>
    <property type="project" value="UniProtKB-KW"/>
</dbReference>
<dbReference type="AlphaFoldDB" id="A0AAD8HI08"/>
<dbReference type="EMBL" id="JAUIZM010000009">
    <property type="protein sequence ID" value="KAK1366522.1"/>
    <property type="molecule type" value="Genomic_DNA"/>
</dbReference>
<reference evidence="3" key="2">
    <citation type="submission" date="2023-05" db="EMBL/GenBank/DDBJ databases">
        <authorList>
            <person name="Schelkunov M.I."/>
        </authorList>
    </citation>
    <scope>NUCLEOTIDE SEQUENCE</scope>
    <source>
        <strain evidence="3">Hsosn_3</strain>
        <tissue evidence="3">Leaf</tissue>
    </source>
</reference>
<protein>
    <recommendedName>
        <fullName evidence="2">S-adenosylmethionine synthetase central domain-containing protein</fullName>
    </recommendedName>
</protein>
<dbReference type="Gene3D" id="3.30.300.10">
    <property type="match status" value="2"/>
</dbReference>
<dbReference type="GO" id="GO:0005524">
    <property type="term" value="F:ATP binding"/>
    <property type="evidence" value="ECO:0007669"/>
    <property type="project" value="InterPro"/>
</dbReference>
<evidence type="ECO:0000313" key="4">
    <source>
        <dbReference type="Proteomes" id="UP001237642"/>
    </source>
</evidence>
<evidence type="ECO:0000259" key="2">
    <source>
        <dbReference type="Pfam" id="PF02772"/>
    </source>
</evidence>
<keyword evidence="4" id="KW-1185">Reference proteome</keyword>
<sequence length="468" mass="53335">MLKKNLVKVDGDIEFLITRELSLAELGIVDSIVFPMATRSEINYTKKHTAFDLNKLKLDVAGQICHCASKGKGKQVLPYPFTHHFSYFEFDNSVGFAMTCNCACLEPVSYVDLECLRACAPRLFLRWNLDYCDNLLLISLKENHVCFYIEPPITICRVIWDKSWVRIRIVFYVFWNKASESTCSEEVTRVSSESVTEGRPNMLYDQILDVVLGLLQDPDSMIAWKTCFKTIMVMKYGVFSNRASLASEKIGFGHATDETPELLPLRFVLATKLGLLLSEVRKNVTCVWLVPDGKTQVTVVYQNDQGAMVVHTIPFSTHHDENVTNVEIVVDPKEYVFMIVVLEKSETRRCSFRVMWVFLCGWSLSEDVGNKMRCIIVFELLHWKEGGSNLWRSRCIALMSVNVLRFGFVPILIFSHASATTFQTLSRINFLRLTALDKEAAVESIMDVADDVVVEGITHKLEVRDRGE</sequence>
<dbReference type="InterPro" id="IPR022629">
    <property type="entry name" value="S-AdoMet_synt_central"/>
</dbReference>
<accession>A0AAD8HI08</accession>
<comment type="caution">
    <text evidence="3">The sequence shown here is derived from an EMBL/GenBank/DDBJ whole genome shotgun (WGS) entry which is preliminary data.</text>
</comment>
<organism evidence="3 4">
    <name type="scientific">Heracleum sosnowskyi</name>
    <dbReference type="NCBI Taxonomy" id="360622"/>
    <lineage>
        <taxon>Eukaryota</taxon>
        <taxon>Viridiplantae</taxon>
        <taxon>Streptophyta</taxon>
        <taxon>Embryophyta</taxon>
        <taxon>Tracheophyta</taxon>
        <taxon>Spermatophyta</taxon>
        <taxon>Magnoliopsida</taxon>
        <taxon>eudicotyledons</taxon>
        <taxon>Gunneridae</taxon>
        <taxon>Pentapetalae</taxon>
        <taxon>asterids</taxon>
        <taxon>campanulids</taxon>
        <taxon>Apiales</taxon>
        <taxon>Apiaceae</taxon>
        <taxon>Apioideae</taxon>
        <taxon>apioid superclade</taxon>
        <taxon>Tordylieae</taxon>
        <taxon>Tordyliinae</taxon>
        <taxon>Heracleum</taxon>
    </lineage>
</organism>
<proteinExistence type="predicted"/>
<dbReference type="Proteomes" id="UP001237642">
    <property type="component" value="Unassembled WGS sequence"/>
</dbReference>
<dbReference type="GO" id="GO:0006556">
    <property type="term" value="P:S-adenosylmethionine biosynthetic process"/>
    <property type="evidence" value="ECO:0007669"/>
    <property type="project" value="InterPro"/>
</dbReference>
<evidence type="ECO:0000256" key="1">
    <source>
        <dbReference type="ARBA" id="ARBA00022723"/>
    </source>
</evidence>
<gene>
    <name evidence="3" type="ORF">POM88_042083</name>
</gene>
<dbReference type="GO" id="GO:0004478">
    <property type="term" value="F:methionine adenosyltransferase activity"/>
    <property type="evidence" value="ECO:0007669"/>
    <property type="project" value="InterPro"/>
</dbReference>
<name>A0AAD8HI08_9APIA</name>
<dbReference type="InterPro" id="IPR002133">
    <property type="entry name" value="S-AdoMet_synthetase"/>
</dbReference>
<evidence type="ECO:0000313" key="3">
    <source>
        <dbReference type="EMBL" id="KAK1366522.1"/>
    </source>
</evidence>
<dbReference type="Pfam" id="PF02772">
    <property type="entry name" value="S-AdoMet_synt_M"/>
    <property type="match status" value="1"/>
</dbReference>
<dbReference type="InterPro" id="IPR022636">
    <property type="entry name" value="S-AdoMet_synthetase_sfam"/>
</dbReference>
<feature type="domain" description="S-adenosylmethionine synthetase central" evidence="2">
    <location>
        <begin position="251"/>
        <end position="344"/>
    </location>
</feature>
<dbReference type="PANTHER" id="PTHR11964">
    <property type="entry name" value="S-ADENOSYLMETHIONINE SYNTHETASE"/>
    <property type="match status" value="1"/>
</dbReference>
<dbReference type="SUPFAM" id="SSF55973">
    <property type="entry name" value="S-adenosylmethionine synthetase"/>
    <property type="match status" value="2"/>
</dbReference>
<reference evidence="3" key="1">
    <citation type="submission" date="2023-02" db="EMBL/GenBank/DDBJ databases">
        <title>Genome of toxic invasive species Heracleum sosnowskyi carries increased number of genes despite the absence of recent whole-genome duplications.</title>
        <authorList>
            <person name="Schelkunov M."/>
            <person name="Shtratnikova V."/>
            <person name="Makarenko M."/>
            <person name="Klepikova A."/>
            <person name="Omelchenko D."/>
            <person name="Novikova G."/>
            <person name="Obukhova E."/>
            <person name="Bogdanov V."/>
            <person name="Penin A."/>
            <person name="Logacheva M."/>
        </authorList>
    </citation>
    <scope>NUCLEOTIDE SEQUENCE</scope>
    <source>
        <strain evidence="3">Hsosn_3</strain>
        <tissue evidence="3">Leaf</tissue>
    </source>
</reference>